<evidence type="ECO:0000313" key="1">
    <source>
        <dbReference type="EMBL" id="KAL2487273.1"/>
    </source>
</evidence>
<protein>
    <submittedName>
        <fullName evidence="1">Ty3-gypsy retrotransposon protein</fullName>
    </submittedName>
</protein>
<sequence>MHDWTVVQNVLYDTTQLSIGSLFVQQLQNMIADTIHAHYGGLPQFSLVYAKPYSRQIEEMRMPLGYQPLKYQCFDGKGNPKQHVARLLNYVTTLEPTMTP</sequence>
<keyword evidence="2" id="KW-1185">Reference proteome</keyword>
<gene>
    <name evidence="1" type="ORF">Adt_32029</name>
</gene>
<dbReference type="Proteomes" id="UP001604336">
    <property type="component" value="Unassembled WGS sequence"/>
</dbReference>
<dbReference type="PANTHER" id="PTHR33437">
    <property type="entry name" value="OS06G0361200 PROTEIN"/>
    <property type="match status" value="1"/>
</dbReference>
<name>A0ABD1RFY5_9LAMI</name>
<reference evidence="2" key="1">
    <citation type="submission" date="2024-07" db="EMBL/GenBank/DDBJ databases">
        <title>Two chromosome-level genome assemblies of Korean endemic species Abeliophyllum distichum and Forsythia ovata (Oleaceae).</title>
        <authorList>
            <person name="Jang H."/>
        </authorList>
    </citation>
    <scope>NUCLEOTIDE SEQUENCE [LARGE SCALE GENOMIC DNA]</scope>
</reference>
<comment type="caution">
    <text evidence="1">The sequence shown here is derived from an EMBL/GenBank/DDBJ whole genome shotgun (WGS) entry which is preliminary data.</text>
</comment>
<dbReference type="AlphaFoldDB" id="A0ABD1RFY5"/>
<dbReference type="EMBL" id="JBFOLK010000009">
    <property type="protein sequence ID" value="KAL2487273.1"/>
    <property type="molecule type" value="Genomic_DNA"/>
</dbReference>
<dbReference type="PANTHER" id="PTHR33437:SF2">
    <property type="entry name" value="OS06G0361200 PROTEIN"/>
    <property type="match status" value="1"/>
</dbReference>
<evidence type="ECO:0000313" key="2">
    <source>
        <dbReference type="Proteomes" id="UP001604336"/>
    </source>
</evidence>
<organism evidence="1 2">
    <name type="scientific">Abeliophyllum distichum</name>
    <dbReference type="NCBI Taxonomy" id="126358"/>
    <lineage>
        <taxon>Eukaryota</taxon>
        <taxon>Viridiplantae</taxon>
        <taxon>Streptophyta</taxon>
        <taxon>Embryophyta</taxon>
        <taxon>Tracheophyta</taxon>
        <taxon>Spermatophyta</taxon>
        <taxon>Magnoliopsida</taxon>
        <taxon>eudicotyledons</taxon>
        <taxon>Gunneridae</taxon>
        <taxon>Pentapetalae</taxon>
        <taxon>asterids</taxon>
        <taxon>lamiids</taxon>
        <taxon>Lamiales</taxon>
        <taxon>Oleaceae</taxon>
        <taxon>Forsythieae</taxon>
        <taxon>Abeliophyllum</taxon>
    </lineage>
</organism>
<accession>A0ABD1RFY5</accession>
<proteinExistence type="predicted"/>